<dbReference type="PATRIC" id="fig|1137281.3.peg.972"/>
<keyword evidence="2" id="KW-1185">Reference proteome</keyword>
<dbReference type="GeneID" id="98640884"/>
<comment type="caution">
    <text evidence="1">The sequence shown here is derived from an EMBL/GenBank/DDBJ whole genome shotgun (WGS) entry which is preliminary data.</text>
</comment>
<sequence length="237" mass="28384">MFIDAQSNNYSKELKFFLLLKLIYPCGKAQLNNEALQFIELVENISSRKTTNKYINFLMEIGWIDYNQKTQFHIFKSFDRIRKENNWEVRLAFQIDFNNYYKIKAVTGAVIYGYLHKDFWRKVKKQKSVQLKGSTYYFLSPKFNYKEEYAPVSVNGVTQLFNISTATASRLKNEAFNEGLIKLKKNYSKTLFNKKFMQYYLDYNDMKQNIVFNDGSYRLQLIDTLYPLFYFSKRKSL</sequence>
<evidence type="ECO:0000313" key="1">
    <source>
        <dbReference type="EMBL" id="EMQ95549.1"/>
    </source>
</evidence>
<evidence type="ECO:0000313" key="2">
    <source>
        <dbReference type="Proteomes" id="UP000012024"/>
    </source>
</evidence>
<protein>
    <submittedName>
        <fullName evidence="1">Uncharacterized protein</fullName>
    </submittedName>
</protein>
<dbReference type="OrthoDB" id="1444011at2"/>
<accession>M7N1C4</accession>
<organism evidence="1 2">
    <name type="scientific">Xanthomarina gelatinilytica</name>
    <dbReference type="NCBI Taxonomy" id="1137281"/>
    <lineage>
        <taxon>Bacteria</taxon>
        <taxon>Pseudomonadati</taxon>
        <taxon>Bacteroidota</taxon>
        <taxon>Flavobacteriia</taxon>
        <taxon>Flavobacteriales</taxon>
        <taxon>Flavobacteriaceae</taxon>
        <taxon>Xanthomarina</taxon>
    </lineage>
</organism>
<reference evidence="1 2" key="1">
    <citation type="submission" date="2012-12" db="EMBL/GenBank/DDBJ databases">
        <title>Genome assembly of Formosa sp. AK20.</title>
        <authorList>
            <person name="Kumar R."/>
            <person name="Khatri I."/>
            <person name="Vaidya B."/>
            <person name="Subramanian S."/>
            <person name="Pinnaka A."/>
        </authorList>
    </citation>
    <scope>NUCLEOTIDE SEQUENCE [LARGE SCALE GENOMIC DNA]</scope>
    <source>
        <strain evidence="1 2">AK20</strain>
    </source>
</reference>
<dbReference type="eggNOG" id="ENOG50337EQ">
    <property type="taxonomic scope" value="Bacteria"/>
</dbReference>
<name>M7N1C4_9FLAO</name>
<dbReference type="Proteomes" id="UP000012024">
    <property type="component" value="Unassembled WGS sequence"/>
</dbReference>
<dbReference type="AlphaFoldDB" id="M7N1C4"/>
<gene>
    <name evidence="1" type="ORF">D778_02383</name>
</gene>
<proteinExistence type="predicted"/>
<dbReference type="RefSeq" id="WP_007648218.1">
    <property type="nucleotide sequence ID" value="NZ_ANLA01000005.1"/>
</dbReference>
<dbReference type="EMBL" id="ANLA01000005">
    <property type="protein sequence ID" value="EMQ95549.1"/>
    <property type="molecule type" value="Genomic_DNA"/>
</dbReference>